<dbReference type="GO" id="GO:0003824">
    <property type="term" value="F:catalytic activity"/>
    <property type="evidence" value="ECO:0007669"/>
    <property type="project" value="InterPro"/>
</dbReference>
<keyword evidence="6" id="KW-1185">Reference proteome</keyword>
<evidence type="ECO:0000256" key="1">
    <source>
        <dbReference type="ARBA" id="ARBA00022723"/>
    </source>
</evidence>
<dbReference type="EMBL" id="CP003243">
    <property type="protein sequence ID" value="AFD00058.1"/>
    <property type="molecule type" value="Genomic_DNA"/>
</dbReference>
<dbReference type="GO" id="GO:0051536">
    <property type="term" value="F:iron-sulfur cluster binding"/>
    <property type="evidence" value="ECO:0007669"/>
    <property type="project" value="UniProtKB-KW"/>
</dbReference>
<dbReference type="KEGG" id="mez:Mtc_1304"/>
<dbReference type="HOGENOM" id="CLU_015525_2_2_2"/>
<protein>
    <submittedName>
        <fullName evidence="5">DNA repair photolyase</fullName>
    </submittedName>
</protein>
<dbReference type="SFLD" id="SFLDS00029">
    <property type="entry name" value="Radical_SAM"/>
    <property type="match status" value="1"/>
</dbReference>
<gene>
    <name evidence="5" type="ordered locus">Mtc_1304</name>
</gene>
<dbReference type="AlphaFoldDB" id="H8I9L3"/>
<evidence type="ECO:0000256" key="3">
    <source>
        <dbReference type="ARBA" id="ARBA00023014"/>
    </source>
</evidence>
<dbReference type="GO" id="GO:0046872">
    <property type="term" value="F:metal ion binding"/>
    <property type="evidence" value="ECO:0007669"/>
    <property type="project" value="UniProtKB-KW"/>
</dbReference>
<keyword evidence="1" id="KW-0479">Metal-binding</keyword>
<evidence type="ECO:0000256" key="2">
    <source>
        <dbReference type="ARBA" id="ARBA00023004"/>
    </source>
</evidence>
<sequence length="267" mass="29742">MKVREICCKTALSPSRLPGLDYTLNPYFGCGHGCIYCYAPATLRYGGPESWGSFVNVKADMPRVLEKEARIKRRGVVGISTVTDPYQPIEERLGLTRRCLEVLLSKDFPVCIQTKSSLVLRDVDILREFREIEVGFTVTTLDSGISAVVEPGASPPRERLKALRALADCGIRTWAFIGPILPGVVDKEVLESVLQSLKDAGVSYVMLDRLRLKPGIWGRMEDALKDEHAILEACRLALFKGDGTFDRLKADAAVICRQLELEHHFSF</sequence>
<organism evidence="5 6">
    <name type="scientific">Methanocella conradii (strain DSM 24694 / JCM 17849 / CGMCC 1.5162 / HZ254)</name>
    <dbReference type="NCBI Taxonomy" id="1041930"/>
    <lineage>
        <taxon>Archaea</taxon>
        <taxon>Methanobacteriati</taxon>
        <taxon>Methanobacteriota</taxon>
        <taxon>Stenosarchaea group</taxon>
        <taxon>Methanomicrobia</taxon>
        <taxon>Methanocellales</taxon>
        <taxon>Methanocellaceae</taxon>
        <taxon>Methanocella</taxon>
    </lineage>
</organism>
<accession>H8I9L3</accession>
<keyword evidence="3" id="KW-0411">Iron-sulfur</keyword>
<dbReference type="PANTHER" id="PTHR43432">
    <property type="entry name" value="SLR0285 PROTEIN"/>
    <property type="match status" value="1"/>
</dbReference>
<dbReference type="InterPro" id="IPR006638">
    <property type="entry name" value="Elp3/MiaA/NifB-like_rSAM"/>
</dbReference>
<evidence type="ECO:0000313" key="5">
    <source>
        <dbReference type="EMBL" id="AFD00058.1"/>
    </source>
</evidence>
<reference evidence="5 6" key="1">
    <citation type="journal article" date="2012" name="J. Bacteriol.">
        <title>Complete genome sequence of a thermophilic methanogen, Methanocella conradii HZ254, isolated from Chinese rice field soil.</title>
        <authorList>
            <person name="Lu Z."/>
            <person name="Lu Y."/>
        </authorList>
    </citation>
    <scope>NUCLEOTIDE SEQUENCE [LARGE SCALE GENOMIC DNA]</scope>
    <source>
        <strain evidence="6">DSM 24694 / JCM 17849 / CGMCC 1.5162 / HZ254</strain>
    </source>
</reference>
<dbReference type="eggNOG" id="arCOG01290">
    <property type="taxonomic scope" value="Archaea"/>
</dbReference>
<dbReference type="SFLD" id="SFLDG01084">
    <property type="entry name" value="Uncharacterised_Radical_SAM_Su"/>
    <property type="match status" value="1"/>
</dbReference>
<dbReference type="OrthoDB" id="15538at2157"/>
<dbReference type="RefSeq" id="WP_014405895.1">
    <property type="nucleotide sequence ID" value="NC_017034.1"/>
</dbReference>
<dbReference type="InterPro" id="IPR040086">
    <property type="entry name" value="MJ0683-like"/>
</dbReference>
<feature type="domain" description="Elp3/MiaA/NifB-like radical SAM core" evidence="4">
    <location>
        <begin position="20"/>
        <end position="233"/>
    </location>
</feature>
<dbReference type="CDD" id="cd01335">
    <property type="entry name" value="Radical_SAM"/>
    <property type="match status" value="1"/>
</dbReference>
<dbReference type="InterPro" id="IPR007197">
    <property type="entry name" value="rSAM"/>
</dbReference>
<dbReference type="STRING" id="1041930.Mtc_1304"/>
<dbReference type="Proteomes" id="UP000005233">
    <property type="component" value="Chromosome"/>
</dbReference>
<dbReference type="GeneID" id="11971431"/>
<proteinExistence type="predicted"/>
<keyword evidence="2" id="KW-0408">Iron</keyword>
<name>H8I9L3_METCZ</name>
<dbReference type="Pfam" id="PF04055">
    <property type="entry name" value="Radical_SAM"/>
    <property type="match status" value="1"/>
</dbReference>
<evidence type="ECO:0000313" key="6">
    <source>
        <dbReference type="Proteomes" id="UP000005233"/>
    </source>
</evidence>
<dbReference type="PANTHER" id="PTHR43432:SF6">
    <property type="entry name" value="RADICAL SAM CORE DOMAIN-CONTAINING PROTEIN"/>
    <property type="match status" value="1"/>
</dbReference>
<dbReference type="Gene3D" id="3.80.30.30">
    <property type="match status" value="1"/>
</dbReference>
<evidence type="ECO:0000259" key="4">
    <source>
        <dbReference type="SMART" id="SM00729"/>
    </source>
</evidence>
<dbReference type="SUPFAM" id="SSF102114">
    <property type="entry name" value="Radical SAM enzymes"/>
    <property type="match status" value="1"/>
</dbReference>
<dbReference type="SMART" id="SM00729">
    <property type="entry name" value="Elp3"/>
    <property type="match status" value="1"/>
</dbReference>
<dbReference type="InterPro" id="IPR058240">
    <property type="entry name" value="rSAM_sf"/>
</dbReference>